<evidence type="ECO:0000256" key="1">
    <source>
        <dbReference type="SAM" id="MobiDB-lite"/>
    </source>
</evidence>
<protein>
    <submittedName>
        <fullName evidence="2">Uncharacterized protein</fullName>
    </submittedName>
</protein>
<dbReference type="Proteomes" id="UP000076580">
    <property type="component" value="Chromosome 03"/>
</dbReference>
<name>A0A151GAB9_DRECN</name>
<sequence>MRGQPEASAVVCLLDVGSWNESATGPLRRHAMASAVLDQPNRLGNLCGTCAGQPGYHLPVNLHDAAYGAAKRMEAAPINRGHRRLRFSRSTEPCHAPTALALGAAARDRTRRGDLYPP</sequence>
<dbReference type="EMBL" id="LAYC01000003">
    <property type="protein sequence ID" value="KYK54032.1"/>
    <property type="molecule type" value="Genomic_DNA"/>
</dbReference>
<dbReference type="GeneID" id="63718629"/>
<feature type="region of interest" description="Disordered" evidence="1">
    <location>
        <begin position="98"/>
        <end position="118"/>
    </location>
</feature>
<dbReference type="AlphaFoldDB" id="A0A151GAB9"/>
<reference evidence="2 3" key="1">
    <citation type="journal article" date="2016" name="Sci. Rep.">
        <title>Insights into Adaptations to a Near-Obligate Nematode Endoparasitic Lifestyle from the Finished Genome of Drechmeria coniospora.</title>
        <authorList>
            <person name="Zhang L."/>
            <person name="Zhou Z."/>
            <person name="Guo Q."/>
            <person name="Fokkens L."/>
            <person name="Miskei M."/>
            <person name="Pocsi I."/>
            <person name="Zhang W."/>
            <person name="Chen M."/>
            <person name="Wang L."/>
            <person name="Sun Y."/>
            <person name="Donzelli B.G."/>
            <person name="Gibson D.M."/>
            <person name="Nelson D.R."/>
            <person name="Luo J.G."/>
            <person name="Rep M."/>
            <person name="Liu H."/>
            <person name="Yang S."/>
            <person name="Wang J."/>
            <person name="Krasnoff S.B."/>
            <person name="Xu Y."/>
            <person name="Molnar I."/>
            <person name="Lin M."/>
        </authorList>
    </citation>
    <scope>NUCLEOTIDE SEQUENCE [LARGE SCALE GENOMIC DNA]</scope>
    <source>
        <strain evidence="2 3">ARSEF 6962</strain>
    </source>
</reference>
<organism evidence="2 3">
    <name type="scientific">Drechmeria coniospora</name>
    <name type="common">Nematophagous fungus</name>
    <name type="synonym">Meria coniospora</name>
    <dbReference type="NCBI Taxonomy" id="98403"/>
    <lineage>
        <taxon>Eukaryota</taxon>
        <taxon>Fungi</taxon>
        <taxon>Dikarya</taxon>
        <taxon>Ascomycota</taxon>
        <taxon>Pezizomycotina</taxon>
        <taxon>Sordariomycetes</taxon>
        <taxon>Hypocreomycetidae</taxon>
        <taxon>Hypocreales</taxon>
        <taxon>Ophiocordycipitaceae</taxon>
        <taxon>Drechmeria</taxon>
    </lineage>
</organism>
<gene>
    <name evidence="2" type="ORF">DCS_05986</name>
</gene>
<dbReference type="InParanoid" id="A0A151GAB9"/>
<feature type="compositionally biased region" description="Basic and acidic residues" evidence="1">
    <location>
        <begin position="106"/>
        <end position="118"/>
    </location>
</feature>
<evidence type="ECO:0000313" key="3">
    <source>
        <dbReference type="Proteomes" id="UP000076580"/>
    </source>
</evidence>
<comment type="caution">
    <text evidence="2">The sequence shown here is derived from an EMBL/GenBank/DDBJ whole genome shotgun (WGS) entry which is preliminary data.</text>
</comment>
<keyword evidence="3" id="KW-1185">Reference proteome</keyword>
<proteinExistence type="predicted"/>
<accession>A0A151GAB9</accession>
<evidence type="ECO:0000313" key="2">
    <source>
        <dbReference type="EMBL" id="KYK54032.1"/>
    </source>
</evidence>
<dbReference type="RefSeq" id="XP_040653384.1">
    <property type="nucleotide sequence ID" value="XM_040803280.1"/>
</dbReference>